<dbReference type="Pfam" id="PF08327">
    <property type="entry name" value="AHSA1"/>
    <property type="match status" value="1"/>
</dbReference>
<dbReference type="Proteomes" id="UP000198824">
    <property type="component" value="Unassembled WGS sequence"/>
</dbReference>
<dbReference type="Gene3D" id="3.30.530.20">
    <property type="match status" value="1"/>
</dbReference>
<evidence type="ECO:0000259" key="2">
    <source>
        <dbReference type="Pfam" id="PF08327"/>
    </source>
</evidence>
<keyword evidence="4" id="KW-1185">Reference proteome</keyword>
<evidence type="ECO:0000313" key="4">
    <source>
        <dbReference type="Proteomes" id="UP000198824"/>
    </source>
</evidence>
<proteinExistence type="inferred from homology"/>
<dbReference type="InterPro" id="IPR023393">
    <property type="entry name" value="START-like_dom_sf"/>
</dbReference>
<name>A0A1I6LIG8_9SPHN</name>
<dbReference type="InterPro" id="IPR013538">
    <property type="entry name" value="ASHA1/2-like_C"/>
</dbReference>
<reference evidence="3 4" key="1">
    <citation type="submission" date="2016-10" db="EMBL/GenBank/DDBJ databases">
        <authorList>
            <person name="de Groot N.N."/>
        </authorList>
    </citation>
    <scope>NUCLEOTIDE SEQUENCE [LARGE SCALE GENOMIC DNA]</scope>
    <source>
        <strain evidence="3 4">S5-249</strain>
    </source>
</reference>
<evidence type="ECO:0000313" key="3">
    <source>
        <dbReference type="EMBL" id="SFS03098.1"/>
    </source>
</evidence>
<dbReference type="SUPFAM" id="SSF55961">
    <property type="entry name" value="Bet v1-like"/>
    <property type="match status" value="1"/>
</dbReference>
<accession>A0A1I6LIG8</accession>
<dbReference type="RefSeq" id="WP_093315447.1">
    <property type="nucleotide sequence ID" value="NZ_FOZG01000002.1"/>
</dbReference>
<dbReference type="STRING" id="1166337.SAMN05192580_2763"/>
<dbReference type="AlphaFoldDB" id="A0A1I6LIG8"/>
<dbReference type="OrthoDB" id="9805228at2"/>
<comment type="similarity">
    <text evidence="1">Belongs to the AHA1 family.</text>
</comment>
<feature type="domain" description="Activator of Hsp90 ATPase homologue 1/2-like C-terminal" evidence="2">
    <location>
        <begin position="27"/>
        <end position="158"/>
    </location>
</feature>
<protein>
    <submittedName>
        <fullName evidence="3">Uncharacterized conserved protein YndB, AHSA1/START domain</fullName>
    </submittedName>
</protein>
<sequence length="164" mass="18215">MTETADNSCAIRPAQAHELTVERRVAAPPATVRRMWEERIEEWFCPRPWRMVVDRLDLHPGGVSQMRMLGPDGEDMPNHGIVLEASEHRIVTTDAFQSDWQPAGPFMVGIWSFDDDGAGGTILRGTARHWTEEACAQHEAMGFAEGWGACLDQLKTLAEGGSID</sequence>
<dbReference type="EMBL" id="FOZG01000002">
    <property type="protein sequence ID" value="SFS03098.1"/>
    <property type="molecule type" value="Genomic_DNA"/>
</dbReference>
<gene>
    <name evidence="3" type="ORF">SAMN05192580_2763</name>
</gene>
<evidence type="ECO:0000256" key="1">
    <source>
        <dbReference type="ARBA" id="ARBA00006817"/>
    </source>
</evidence>
<organism evidence="3 4">
    <name type="scientific">Sphingomonas jatrophae</name>
    <dbReference type="NCBI Taxonomy" id="1166337"/>
    <lineage>
        <taxon>Bacteria</taxon>
        <taxon>Pseudomonadati</taxon>
        <taxon>Pseudomonadota</taxon>
        <taxon>Alphaproteobacteria</taxon>
        <taxon>Sphingomonadales</taxon>
        <taxon>Sphingomonadaceae</taxon>
        <taxon>Sphingomonas</taxon>
    </lineage>
</organism>